<dbReference type="PANTHER" id="PTHR19446">
    <property type="entry name" value="REVERSE TRANSCRIPTASES"/>
    <property type="match status" value="1"/>
</dbReference>
<organism evidence="3">
    <name type="scientific">Schistosoma curassoni</name>
    <dbReference type="NCBI Taxonomy" id="6186"/>
    <lineage>
        <taxon>Eukaryota</taxon>
        <taxon>Metazoa</taxon>
        <taxon>Spiralia</taxon>
        <taxon>Lophotrochozoa</taxon>
        <taxon>Platyhelminthes</taxon>
        <taxon>Trematoda</taxon>
        <taxon>Digenea</taxon>
        <taxon>Strigeidida</taxon>
        <taxon>Schistosomatoidea</taxon>
        <taxon>Schistosomatidae</taxon>
        <taxon>Schistosoma</taxon>
    </lineage>
</organism>
<reference evidence="3" key="1">
    <citation type="submission" date="2016-06" db="UniProtKB">
        <authorList>
            <consortium name="WormBaseParasite"/>
        </authorList>
    </citation>
    <scope>IDENTIFICATION</scope>
</reference>
<dbReference type="STRING" id="6186.A0A183KGX7"/>
<dbReference type="AlphaFoldDB" id="A0A183KGX7"/>
<evidence type="ECO:0000313" key="1">
    <source>
        <dbReference type="EMBL" id="VDP55910.1"/>
    </source>
</evidence>
<evidence type="ECO:0000313" key="2">
    <source>
        <dbReference type="Proteomes" id="UP000279833"/>
    </source>
</evidence>
<accession>A0A183KGX7</accession>
<keyword evidence="2" id="KW-1185">Reference proteome</keyword>
<sequence>MNIGKALGADNILDEALKSHIEPTANTLHVLFRKVWEEEQVQIDWKEGHLIKILEKKDLSKYENYRGTTLLSVPGKVFNKVLLSRMEDAVDDRIPDQQVGFRKNRLCTDQIATLRGIVEQSIEWNSSLCTNFLYYEKVFDSMDKRIL</sequence>
<evidence type="ECO:0000313" key="3">
    <source>
        <dbReference type="WBParaSite" id="SCUD_0001427901-mRNA-1"/>
    </source>
</evidence>
<dbReference type="WBParaSite" id="SCUD_0001427901-mRNA-1">
    <property type="protein sequence ID" value="SCUD_0001427901-mRNA-1"/>
    <property type="gene ID" value="SCUD_0001427901"/>
</dbReference>
<gene>
    <name evidence="1" type="ORF">SCUD_LOCUS14276</name>
</gene>
<reference evidence="1 2" key="2">
    <citation type="submission" date="2018-11" db="EMBL/GenBank/DDBJ databases">
        <authorList>
            <consortium name="Pathogen Informatics"/>
        </authorList>
    </citation>
    <scope>NUCLEOTIDE SEQUENCE [LARGE SCALE GENOMIC DNA]</scope>
    <source>
        <strain evidence="1">Dakar</strain>
        <strain evidence="2">Dakar, Senegal</strain>
    </source>
</reference>
<protein>
    <submittedName>
        <fullName evidence="3">Reverse transcriptase domain-containing protein</fullName>
    </submittedName>
</protein>
<dbReference type="Proteomes" id="UP000279833">
    <property type="component" value="Unassembled WGS sequence"/>
</dbReference>
<dbReference type="EMBL" id="UZAK01036566">
    <property type="protein sequence ID" value="VDP55910.1"/>
    <property type="molecule type" value="Genomic_DNA"/>
</dbReference>
<proteinExistence type="predicted"/>
<name>A0A183KGX7_9TREM</name>